<sequence length="85" mass="9761">MFLEILAPIGPFVSICIRIPIHGSLHSRNKNKRIEPFLLTLFQIGFINKKKPSWIKLRGTEHLVKCVCLAIKQRLSPNTYTHSHA</sequence>
<evidence type="ECO:0000313" key="2">
    <source>
        <dbReference type="EnsemblPlants" id="KRH59364"/>
    </source>
</evidence>
<organism evidence="1">
    <name type="scientific">Glycine max</name>
    <name type="common">Soybean</name>
    <name type="synonym">Glycine hispida</name>
    <dbReference type="NCBI Taxonomy" id="3847"/>
    <lineage>
        <taxon>Eukaryota</taxon>
        <taxon>Viridiplantae</taxon>
        <taxon>Streptophyta</taxon>
        <taxon>Embryophyta</taxon>
        <taxon>Tracheophyta</taxon>
        <taxon>Spermatophyta</taxon>
        <taxon>Magnoliopsida</taxon>
        <taxon>eudicotyledons</taxon>
        <taxon>Gunneridae</taxon>
        <taxon>Pentapetalae</taxon>
        <taxon>rosids</taxon>
        <taxon>fabids</taxon>
        <taxon>Fabales</taxon>
        <taxon>Fabaceae</taxon>
        <taxon>Papilionoideae</taxon>
        <taxon>50 kb inversion clade</taxon>
        <taxon>NPAAA clade</taxon>
        <taxon>indigoferoid/millettioid clade</taxon>
        <taxon>Phaseoleae</taxon>
        <taxon>Glycine</taxon>
        <taxon>Glycine subgen. Soja</taxon>
    </lineage>
</organism>
<dbReference type="EnsemblPlants" id="KRH59364">
    <property type="protein sequence ID" value="KRH59364"/>
    <property type="gene ID" value="GLYMA_05G179600"/>
</dbReference>
<protein>
    <submittedName>
        <fullName evidence="1 2">Uncharacterized protein</fullName>
    </submittedName>
</protein>
<reference evidence="1" key="3">
    <citation type="submission" date="2018-07" db="EMBL/GenBank/DDBJ databases">
        <title>WGS assembly of Glycine max.</title>
        <authorList>
            <person name="Schmutz J."/>
            <person name="Cannon S."/>
            <person name="Schlueter J."/>
            <person name="Ma J."/>
            <person name="Mitros T."/>
            <person name="Nelson W."/>
            <person name="Hyten D."/>
            <person name="Song Q."/>
            <person name="Thelen J."/>
            <person name="Cheng J."/>
            <person name="Xu D."/>
            <person name="Hellsten U."/>
            <person name="May G."/>
            <person name="Yu Y."/>
            <person name="Sakurai T."/>
            <person name="Umezawa T."/>
            <person name="Bhattacharyya M."/>
            <person name="Sandhu D."/>
            <person name="Valliyodan B."/>
            <person name="Lindquist E."/>
            <person name="Peto M."/>
            <person name="Grant D."/>
            <person name="Shu S."/>
            <person name="Goodstein D."/>
            <person name="Barry K."/>
            <person name="Futrell-Griggs M."/>
            <person name="Abernathy B."/>
            <person name="Du J."/>
            <person name="Tian Z."/>
            <person name="Zhu L."/>
            <person name="Gill N."/>
            <person name="Joshi T."/>
            <person name="Libault M."/>
            <person name="Sethuraman A."/>
            <person name="Zhang X."/>
            <person name="Shinozaki K."/>
            <person name="Nguyen H."/>
            <person name="Wing R."/>
            <person name="Cregan P."/>
            <person name="Specht J."/>
            <person name="Grimwood J."/>
            <person name="Rokhsar D."/>
            <person name="Stacey G."/>
            <person name="Shoemaker R."/>
            <person name="Jackson S."/>
        </authorList>
    </citation>
    <scope>NUCLEOTIDE SEQUENCE</scope>
    <source>
        <tissue evidence="1">Callus</tissue>
    </source>
</reference>
<evidence type="ECO:0000313" key="3">
    <source>
        <dbReference type="Proteomes" id="UP000008827"/>
    </source>
</evidence>
<accession>A0A0R0K5D2</accession>
<evidence type="ECO:0000313" key="1">
    <source>
        <dbReference type="EMBL" id="KRH59364.1"/>
    </source>
</evidence>
<keyword evidence="3" id="KW-1185">Reference proteome</keyword>
<proteinExistence type="predicted"/>
<name>A0A0R0K5D2_SOYBN</name>
<gene>
    <name evidence="1" type="ORF">GLYMA_05G179600</name>
</gene>
<dbReference type="Proteomes" id="UP000008827">
    <property type="component" value="Chromosome 5"/>
</dbReference>
<reference evidence="1 2" key="1">
    <citation type="journal article" date="2010" name="Nature">
        <title>Genome sequence of the palaeopolyploid soybean.</title>
        <authorList>
            <person name="Schmutz J."/>
            <person name="Cannon S.B."/>
            <person name="Schlueter J."/>
            <person name="Ma J."/>
            <person name="Mitros T."/>
            <person name="Nelson W."/>
            <person name="Hyten D.L."/>
            <person name="Song Q."/>
            <person name="Thelen J.J."/>
            <person name="Cheng J."/>
            <person name="Xu D."/>
            <person name="Hellsten U."/>
            <person name="May G.D."/>
            <person name="Yu Y."/>
            <person name="Sakurai T."/>
            <person name="Umezawa T."/>
            <person name="Bhattacharyya M.K."/>
            <person name="Sandhu D."/>
            <person name="Valliyodan B."/>
            <person name="Lindquist E."/>
            <person name="Peto M."/>
            <person name="Grant D."/>
            <person name="Shu S."/>
            <person name="Goodstein D."/>
            <person name="Barry K."/>
            <person name="Futrell-Griggs M."/>
            <person name="Abernathy B."/>
            <person name="Du J."/>
            <person name="Tian Z."/>
            <person name="Zhu L."/>
            <person name="Gill N."/>
            <person name="Joshi T."/>
            <person name="Libault M."/>
            <person name="Sethuraman A."/>
            <person name="Zhang X.-C."/>
            <person name="Shinozaki K."/>
            <person name="Nguyen H.T."/>
            <person name="Wing R.A."/>
            <person name="Cregan P."/>
            <person name="Specht J."/>
            <person name="Grimwood J."/>
            <person name="Rokhsar D."/>
            <person name="Stacey G."/>
            <person name="Shoemaker R.C."/>
            <person name="Jackson S.A."/>
        </authorList>
    </citation>
    <scope>NUCLEOTIDE SEQUENCE</scope>
    <source>
        <strain evidence="2">cv. Williams 82</strain>
        <tissue evidence="1">Callus</tissue>
    </source>
</reference>
<reference evidence="2" key="2">
    <citation type="submission" date="2018-02" db="UniProtKB">
        <authorList>
            <consortium name="EnsemblPlants"/>
        </authorList>
    </citation>
    <scope>IDENTIFICATION</scope>
    <source>
        <strain evidence="2">Williams 82</strain>
    </source>
</reference>
<dbReference type="Gramene" id="KRH59364">
    <property type="protein sequence ID" value="KRH59364"/>
    <property type="gene ID" value="GLYMA_05G179600"/>
</dbReference>
<dbReference type="AlphaFoldDB" id="A0A0R0K5D2"/>
<dbReference type="EMBL" id="CM000838">
    <property type="protein sequence ID" value="KRH59364.1"/>
    <property type="molecule type" value="Genomic_DNA"/>
</dbReference>
<dbReference type="InParanoid" id="A0A0R0K5D2"/>